<dbReference type="AlphaFoldDB" id="M3EKM8"/>
<evidence type="ECO:0000313" key="1">
    <source>
        <dbReference type="EMBL" id="EMF56961.1"/>
    </source>
</evidence>
<dbReference type="Gene3D" id="3.30.1360.120">
    <property type="entry name" value="Probable tRNA modification gtpase trme, domain 1"/>
    <property type="match status" value="1"/>
</dbReference>
<reference evidence="2" key="1">
    <citation type="journal article" date="2013" name="Genome Announc.">
        <title>Draft Genome Sequence of Streptomyces bottropensis ATCC 25435, a Bottromycin-Producing Actinomycete.</title>
        <authorList>
            <person name="Zhang H."/>
            <person name="Zhou W."/>
            <person name="Zhuang Y."/>
            <person name="Liang X."/>
            <person name="Liu T."/>
        </authorList>
    </citation>
    <scope>NUCLEOTIDE SEQUENCE [LARGE SCALE GENOMIC DNA]</scope>
    <source>
        <strain evidence="2">ATCC 25435</strain>
    </source>
</reference>
<organism evidence="1 2">
    <name type="scientific">Streptomyces bottropensis ATCC 25435</name>
    <dbReference type="NCBI Taxonomy" id="1054862"/>
    <lineage>
        <taxon>Bacteria</taxon>
        <taxon>Bacillati</taxon>
        <taxon>Actinomycetota</taxon>
        <taxon>Actinomycetes</taxon>
        <taxon>Kitasatosporales</taxon>
        <taxon>Streptomycetaceae</taxon>
        <taxon>Streptomyces</taxon>
    </lineage>
</organism>
<name>M3EKM8_9ACTN</name>
<sequence length="143" mass="15883">MTSACISLSLNVEEMDMTETTLRQNMSGEICCEIQKPRTIAGEVHAAILDADAEFGMRKMGVRTAISGYHRCPVEAGLGEVSRSRHEFVGREVPGVFARYAEPRTEVTLGWRHPGDPERRIRATVATVTSKADQRLLRLRAVL</sequence>
<dbReference type="InterPro" id="IPR027266">
    <property type="entry name" value="TrmE/GcvT-like"/>
</dbReference>
<evidence type="ECO:0000313" key="2">
    <source>
        <dbReference type="Proteomes" id="UP000030760"/>
    </source>
</evidence>
<protein>
    <submittedName>
        <fullName evidence="1">Uncharacterized protein</fullName>
    </submittedName>
</protein>
<gene>
    <name evidence="1" type="ORF">SBD_1497</name>
</gene>
<proteinExistence type="predicted"/>
<dbReference type="SUPFAM" id="SSF103025">
    <property type="entry name" value="Folate-binding domain"/>
    <property type="match status" value="1"/>
</dbReference>
<accession>M3EKM8</accession>
<dbReference type="EMBL" id="KB405058">
    <property type="protein sequence ID" value="EMF56961.1"/>
    <property type="molecule type" value="Genomic_DNA"/>
</dbReference>
<dbReference type="Proteomes" id="UP000030760">
    <property type="component" value="Unassembled WGS sequence"/>
</dbReference>